<proteinExistence type="evidence at transcript level"/>
<accession>A0A0K8RG89</accession>
<evidence type="ECO:0000313" key="1">
    <source>
        <dbReference type="EMBL" id="JAA69883.1"/>
    </source>
</evidence>
<sequence>MTCRATRIAFKQFFCFLFKLSCEELKVLSNTWPYQISHEVMATELPATFNLFSDDYFGMQRLWVLG</sequence>
<dbReference type="EMBL" id="GADI01003925">
    <property type="protein sequence ID" value="JAA69883.1"/>
    <property type="molecule type" value="mRNA"/>
</dbReference>
<reference evidence="1" key="1">
    <citation type="submission" date="2012-12" db="EMBL/GenBank/DDBJ databases">
        <title>Identification and characterization of a phenylalanine ammonia-lyase gene family in Isatis indigotica Fort.</title>
        <authorList>
            <person name="Liu Q."/>
            <person name="Chen J."/>
            <person name="Zhou X."/>
            <person name="Di P."/>
            <person name="Xiao Y."/>
            <person name="Xuan H."/>
            <person name="Zhang L."/>
            <person name="Chen W."/>
        </authorList>
    </citation>
    <scope>NUCLEOTIDE SEQUENCE</scope>
    <source>
        <tissue evidence="1">Salivary gland</tissue>
    </source>
</reference>
<protein>
    <submittedName>
        <fullName evidence="1">Putative zinc finger y-chromosomal protein</fullName>
    </submittedName>
</protein>
<name>A0A0K8RG89_IXORI</name>
<organism evidence="1">
    <name type="scientific">Ixodes ricinus</name>
    <name type="common">Common tick</name>
    <name type="synonym">Acarus ricinus</name>
    <dbReference type="NCBI Taxonomy" id="34613"/>
    <lineage>
        <taxon>Eukaryota</taxon>
        <taxon>Metazoa</taxon>
        <taxon>Ecdysozoa</taxon>
        <taxon>Arthropoda</taxon>
        <taxon>Chelicerata</taxon>
        <taxon>Arachnida</taxon>
        <taxon>Acari</taxon>
        <taxon>Parasitiformes</taxon>
        <taxon>Ixodida</taxon>
        <taxon>Ixodoidea</taxon>
        <taxon>Ixodidae</taxon>
        <taxon>Ixodinae</taxon>
        <taxon>Ixodes</taxon>
    </lineage>
</organism>
<dbReference type="AlphaFoldDB" id="A0A0K8RG89"/>